<comment type="cofactor">
    <cofactor evidence="2">
        <name>Mo-bis(molybdopterin guanine dinucleotide)</name>
        <dbReference type="ChEBI" id="CHEBI:60539"/>
    </cofactor>
</comment>
<keyword evidence="8" id="KW-0285">Flavoprotein</keyword>
<keyword evidence="11" id="KW-0274">FAD</keyword>
<dbReference type="EMBL" id="JBHLWV010000020">
    <property type="protein sequence ID" value="MFC0315062.1"/>
    <property type="molecule type" value="Genomic_DNA"/>
</dbReference>
<evidence type="ECO:0000256" key="3">
    <source>
        <dbReference type="ARBA" id="ARBA00001966"/>
    </source>
</evidence>
<dbReference type="PRINTS" id="PR00371">
    <property type="entry name" value="FPNCR"/>
</dbReference>
<dbReference type="Pfam" id="PF00384">
    <property type="entry name" value="Molybdopterin"/>
    <property type="match status" value="1"/>
</dbReference>
<feature type="domain" description="FAD-binding FR-type" evidence="18">
    <location>
        <begin position="897"/>
        <end position="1113"/>
    </location>
</feature>
<dbReference type="InterPro" id="IPR027467">
    <property type="entry name" value="MopterinOxRdtase_cofactor_BS"/>
</dbReference>
<dbReference type="InterPro" id="IPR029039">
    <property type="entry name" value="Flavoprotein-like_sf"/>
</dbReference>
<keyword evidence="9" id="KW-0288">FMN</keyword>
<dbReference type="SUPFAM" id="SSF53706">
    <property type="entry name" value="Formate dehydrogenase/DMSO reductase, domains 1-3"/>
    <property type="match status" value="1"/>
</dbReference>
<dbReference type="InterPro" id="IPR009010">
    <property type="entry name" value="Asp_de-COase-like_dom_sf"/>
</dbReference>
<dbReference type="Pfam" id="PF01568">
    <property type="entry name" value="Molydop_binding"/>
    <property type="match status" value="1"/>
</dbReference>
<dbReference type="Gene3D" id="1.20.990.10">
    <property type="entry name" value="NADPH-cytochrome p450 Reductase, Chain A, domain 3"/>
    <property type="match status" value="1"/>
</dbReference>
<dbReference type="Gene3D" id="2.40.30.10">
    <property type="entry name" value="Translation factors"/>
    <property type="match status" value="1"/>
</dbReference>
<keyword evidence="6" id="KW-0004">4Fe-4S</keyword>
<dbReference type="InterPro" id="IPR041957">
    <property type="entry name" value="CT_Nitrate-R-NapA-like"/>
</dbReference>
<dbReference type="InterPro" id="IPR003097">
    <property type="entry name" value="CysJ-like_FAD-binding"/>
</dbReference>
<evidence type="ECO:0000256" key="16">
    <source>
        <dbReference type="ARBA" id="ARBA00023063"/>
    </source>
</evidence>
<dbReference type="PROSITE" id="PS51669">
    <property type="entry name" value="4FE4S_MOW_BIS_MGD"/>
    <property type="match status" value="1"/>
</dbReference>
<dbReference type="CDD" id="cd06199">
    <property type="entry name" value="SiR"/>
    <property type="match status" value="1"/>
</dbReference>
<proteinExistence type="inferred from homology"/>
<dbReference type="Pfam" id="PF00258">
    <property type="entry name" value="Flavodoxin_1"/>
    <property type="match status" value="1"/>
</dbReference>
<evidence type="ECO:0000256" key="8">
    <source>
        <dbReference type="ARBA" id="ARBA00022630"/>
    </source>
</evidence>
<feature type="domain" description="4Fe-4S Mo/W bis-MGD-type" evidence="19">
    <location>
        <begin position="6"/>
        <end position="62"/>
    </location>
</feature>
<dbReference type="Pfam" id="PF00175">
    <property type="entry name" value="NAD_binding_1"/>
    <property type="match status" value="1"/>
</dbReference>
<gene>
    <name evidence="20" type="ORF">ACFFJD_09390</name>
</gene>
<evidence type="ECO:0000313" key="20">
    <source>
        <dbReference type="EMBL" id="MFC0315062.1"/>
    </source>
</evidence>
<dbReference type="InterPro" id="IPR006963">
    <property type="entry name" value="Mopterin_OxRdtase_4Fe-4S_dom"/>
</dbReference>
<keyword evidence="7" id="KW-0500">Molybdenum</keyword>
<organism evidence="20 21">
    <name type="scientific">Gordonia phosphorivorans</name>
    <dbReference type="NCBI Taxonomy" id="1056982"/>
    <lineage>
        <taxon>Bacteria</taxon>
        <taxon>Bacillati</taxon>
        <taxon>Actinomycetota</taxon>
        <taxon>Actinomycetes</taxon>
        <taxon>Mycobacteriales</taxon>
        <taxon>Gordoniaceae</taxon>
        <taxon>Gordonia</taxon>
    </lineage>
</organism>
<keyword evidence="16" id="KW-0534">Nitrate assimilation</keyword>
<dbReference type="InterPro" id="IPR039261">
    <property type="entry name" value="FNR_nucleotide-bd"/>
</dbReference>
<dbReference type="InterPro" id="IPR017938">
    <property type="entry name" value="Riboflavin_synthase-like_b-brl"/>
</dbReference>
<protein>
    <submittedName>
        <fullName evidence="20">Molybdopterin-dependent oxidoreductase</fullName>
    </submittedName>
</protein>
<evidence type="ECO:0000256" key="12">
    <source>
        <dbReference type="ARBA" id="ARBA00022857"/>
    </source>
</evidence>
<dbReference type="CDD" id="cd02754">
    <property type="entry name" value="MopB_Nitrate-R-NapA-like"/>
    <property type="match status" value="1"/>
</dbReference>
<comment type="cofactor">
    <cofactor evidence="3">
        <name>[4Fe-4S] cluster</name>
        <dbReference type="ChEBI" id="CHEBI:49883"/>
    </cofactor>
</comment>
<dbReference type="InterPro" id="IPR006657">
    <property type="entry name" value="MoPterin_dinucl-bd_dom"/>
</dbReference>
<dbReference type="PROSITE" id="PS50902">
    <property type="entry name" value="FLAVODOXIN_LIKE"/>
    <property type="match status" value="1"/>
</dbReference>
<comment type="caution">
    <text evidence="20">The sequence shown here is derived from an EMBL/GenBank/DDBJ whole genome shotgun (WGS) entry which is preliminary data.</text>
</comment>
<dbReference type="SMART" id="SM00926">
    <property type="entry name" value="Molybdop_Fe4S4"/>
    <property type="match status" value="1"/>
</dbReference>
<dbReference type="InterPro" id="IPR017927">
    <property type="entry name" value="FAD-bd_FR_type"/>
</dbReference>
<evidence type="ECO:0000256" key="6">
    <source>
        <dbReference type="ARBA" id="ARBA00022485"/>
    </source>
</evidence>
<dbReference type="Pfam" id="PF00667">
    <property type="entry name" value="FAD_binding_1"/>
    <property type="match status" value="1"/>
</dbReference>
<keyword evidence="21" id="KW-1185">Reference proteome</keyword>
<dbReference type="Gene3D" id="2.20.25.90">
    <property type="entry name" value="ADC-like domains"/>
    <property type="match status" value="1"/>
</dbReference>
<dbReference type="Gene3D" id="3.40.50.80">
    <property type="entry name" value="Nucleotide-binding domain of ferredoxin-NADP reductase (FNR) module"/>
    <property type="match status" value="1"/>
</dbReference>
<dbReference type="RefSeq" id="WP_382363429.1">
    <property type="nucleotide sequence ID" value="NZ_JBHLWV010000020.1"/>
</dbReference>
<keyword evidence="13" id="KW-0560">Oxidoreductase</keyword>
<dbReference type="InterPro" id="IPR023173">
    <property type="entry name" value="NADPH_Cyt_P450_Rdtase_alpha"/>
</dbReference>
<comment type="cofactor">
    <cofactor evidence="1">
        <name>FMN</name>
        <dbReference type="ChEBI" id="CHEBI:58210"/>
    </cofactor>
</comment>
<accession>A0ABV6H864</accession>
<dbReference type="InterPro" id="IPR001094">
    <property type="entry name" value="Flavdoxin-like"/>
</dbReference>
<dbReference type="PRINTS" id="PR00369">
    <property type="entry name" value="FLAVODOXIN"/>
</dbReference>
<evidence type="ECO:0000259" key="19">
    <source>
        <dbReference type="PROSITE" id="PS51669"/>
    </source>
</evidence>
<comment type="cofactor">
    <cofactor evidence="4">
        <name>FAD</name>
        <dbReference type="ChEBI" id="CHEBI:57692"/>
    </cofactor>
</comment>
<dbReference type="Gene3D" id="3.40.50.740">
    <property type="match status" value="1"/>
</dbReference>
<sequence length="1264" mass="134645">MTSSPERTVDTVCGYCGVGCGLRLTVVDGAVTGSAGTPDHPANRGRLCTKGATTVDLLRAPGRLTTALRRPTRDAPLTPVDVDDELARVGRVFTELRDAHGPDAVALYVSGQMSIEAQYLANKLAKGYLRTPLIESNSRLCMASASTGYKQSLGADGPPGSYDDLDHADLFLVIGANMADCHPILFLRMMDRVKAGARLIVVDPRRTATAAKADLHLAVRPGTDLALLNGLLRLLVDADALDHDFIAAHTEGWPALAEMLEDYPVDKVAADTGLSVDELRRAATMIAEADEWTSLWTMGLNQSVRGTWHTNVLCNLHLATGAICRTGSGPFSLTGQPNAMGGREMGYLGPGLPGQRSALDARDRAEAEALWGLPDGTIPDASGGGTIDLFERLADGTVKAVWIICTNPVVSVANRDVVIRALQQAEFVVVQDVYTDVETAAYADAVLPAALWTEAAGVMVNSERSLSLCAPAVPPPGQARPDWQLIAGVAAAMGFGEAFDFPDAAAVFDELAAFANPRTGWDVRGVSHARLSAGPVQWPAAPGSADRNPIRYLHATDDGAAHPVFPTASRRARFLARPFLPAGEAPNETYPLLLTTGRLAHQWHTRTKTARVPRLEKLNPEPYVQLHPEDAAAAGIVDGAPVDVVSRRGRVRLPAKVGAAITPGLCFVPMHWSGELQAVNAVTSDAVDADSLQPEFKLCAVSITAAPVTPAPVTGDAEAPALPDPAEILGADRVLVVWASQTGTAQAYAERCAQLVRADGRQVLLAEADRVGLDDLWGDVLFVVATTGDGDAPDGALALWDALGTATSEEVADLRYSVLGFGDSSYADFCGFARKLDGRLRYLRARPLAPRASCEPDSAAPADRWLTEVRGVLGATADQLAAAPASAAVADATYSRTRPLRARLVANDLLSAPGSAKQVRRFAFELPADTLTYEPGDALGVWPRNSSAAVTQWLTATGLDGDTPVEVDGVSMPLTRALTEHYDITRITGDLLRLIDARHHAAELTELIENPARLAEWSWNRQALDLLGDHPITASVADWLAVLRRLAPRLYSISSSPAVDPGRVEVTVSVVGFDGVHGRRAGVCSSYLAAGDPGPDSAEYGIFIAPNRSFAPPEDLQAPMIMIGPGTGVAPFRGFLHHRAATGATGENWLLFGEQHHATDFYYRDELTGFLDSGLLTRLDTAFSRDQAAKVYVQDVLLAHAAQVWSWLRRGAHLYVCGDATHMARDVDAALRRIVAEQGRLAPSAADAFVTALGAEKRYVRDVY</sequence>
<evidence type="ECO:0000259" key="17">
    <source>
        <dbReference type="PROSITE" id="PS50902"/>
    </source>
</evidence>
<dbReference type="PROSITE" id="PS51384">
    <property type="entry name" value="FAD_FR"/>
    <property type="match status" value="1"/>
</dbReference>
<evidence type="ECO:0000256" key="4">
    <source>
        <dbReference type="ARBA" id="ARBA00001974"/>
    </source>
</evidence>
<evidence type="ECO:0000256" key="14">
    <source>
        <dbReference type="ARBA" id="ARBA00023004"/>
    </source>
</evidence>
<evidence type="ECO:0000256" key="2">
    <source>
        <dbReference type="ARBA" id="ARBA00001942"/>
    </source>
</evidence>
<feature type="domain" description="Flavodoxin-like" evidence="17">
    <location>
        <begin position="734"/>
        <end position="870"/>
    </location>
</feature>
<keyword evidence="12" id="KW-0521">NADP</keyword>
<reference evidence="20 21" key="1">
    <citation type="submission" date="2024-09" db="EMBL/GenBank/DDBJ databases">
        <authorList>
            <person name="Sun Q."/>
            <person name="Mori K."/>
        </authorList>
    </citation>
    <scope>NUCLEOTIDE SEQUENCE [LARGE SCALE GENOMIC DNA]</scope>
    <source>
        <strain evidence="20 21">CCM 7957</strain>
    </source>
</reference>
<dbReference type="InterPro" id="IPR001709">
    <property type="entry name" value="Flavoprot_Pyr_Nucl_cyt_Rdtase"/>
</dbReference>
<dbReference type="InterPro" id="IPR008254">
    <property type="entry name" value="Flavodoxin/NO_synth"/>
</dbReference>
<keyword evidence="14" id="KW-0408">Iron</keyword>
<dbReference type="SUPFAM" id="SSF50692">
    <property type="entry name" value="ADC-like"/>
    <property type="match status" value="1"/>
</dbReference>
<dbReference type="PROSITE" id="PS00551">
    <property type="entry name" value="MOLYBDOPTERIN_PROK_1"/>
    <property type="match status" value="1"/>
</dbReference>
<evidence type="ECO:0000256" key="15">
    <source>
        <dbReference type="ARBA" id="ARBA00023014"/>
    </source>
</evidence>
<dbReference type="CDD" id="cd02791">
    <property type="entry name" value="MopB_CT_Nitrate-R-NapA-like"/>
    <property type="match status" value="1"/>
</dbReference>
<dbReference type="SUPFAM" id="SSF52218">
    <property type="entry name" value="Flavoproteins"/>
    <property type="match status" value="1"/>
</dbReference>
<evidence type="ECO:0000256" key="10">
    <source>
        <dbReference type="ARBA" id="ARBA00022723"/>
    </source>
</evidence>
<evidence type="ECO:0000313" key="21">
    <source>
        <dbReference type="Proteomes" id="UP001589783"/>
    </source>
</evidence>
<name>A0ABV6H864_9ACTN</name>
<dbReference type="Gene3D" id="2.40.40.20">
    <property type="match status" value="1"/>
</dbReference>
<dbReference type="Proteomes" id="UP001589783">
    <property type="component" value="Unassembled WGS sequence"/>
</dbReference>
<dbReference type="PANTHER" id="PTHR43105:SF9">
    <property type="entry name" value="NADPH-FE(3+) OXIDOREDUCTASE SUBUNIT ALPHA"/>
    <property type="match status" value="1"/>
</dbReference>
<dbReference type="InterPro" id="IPR006656">
    <property type="entry name" value="Mopterin_OxRdtase"/>
</dbReference>
<dbReference type="SUPFAM" id="SSF63380">
    <property type="entry name" value="Riboflavin synthase domain-like"/>
    <property type="match status" value="1"/>
</dbReference>
<evidence type="ECO:0000256" key="13">
    <source>
        <dbReference type="ARBA" id="ARBA00023002"/>
    </source>
</evidence>
<dbReference type="PANTHER" id="PTHR43105">
    <property type="entry name" value="RESPIRATORY NITRATE REDUCTASE"/>
    <property type="match status" value="1"/>
</dbReference>
<dbReference type="SUPFAM" id="SSF52343">
    <property type="entry name" value="Ferredoxin reductase-like, C-terminal NADP-linked domain"/>
    <property type="match status" value="1"/>
</dbReference>
<comment type="similarity">
    <text evidence="5">Belongs to the prokaryotic molybdopterin-containing oxidoreductase family. NasA/NapA/NarB subfamily.</text>
</comment>
<evidence type="ECO:0000259" key="18">
    <source>
        <dbReference type="PROSITE" id="PS51384"/>
    </source>
</evidence>
<dbReference type="InterPro" id="IPR001433">
    <property type="entry name" value="OxRdtase_FAD/NAD-bd"/>
</dbReference>
<dbReference type="Gene3D" id="3.40.228.10">
    <property type="entry name" value="Dimethylsulfoxide Reductase, domain 2"/>
    <property type="match status" value="1"/>
</dbReference>
<dbReference type="Gene3D" id="3.40.50.360">
    <property type="match status" value="1"/>
</dbReference>
<evidence type="ECO:0000256" key="9">
    <source>
        <dbReference type="ARBA" id="ARBA00022643"/>
    </source>
</evidence>
<keyword evidence="15" id="KW-0411">Iron-sulfur</keyword>
<evidence type="ECO:0000256" key="5">
    <source>
        <dbReference type="ARBA" id="ARBA00008747"/>
    </source>
</evidence>
<keyword evidence="10" id="KW-0479">Metal-binding</keyword>
<evidence type="ECO:0000256" key="7">
    <source>
        <dbReference type="ARBA" id="ARBA00022505"/>
    </source>
</evidence>
<dbReference type="Pfam" id="PF04879">
    <property type="entry name" value="Molybdop_Fe4S4"/>
    <property type="match status" value="1"/>
</dbReference>
<evidence type="ECO:0000256" key="11">
    <source>
        <dbReference type="ARBA" id="ARBA00022827"/>
    </source>
</evidence>
<dbReference type="InterPro" id="IPR050123">
    <property type="entry name" value="Prok_molybdopt-oxidoreductase"/>
</dbReference>
<evidence type="ECO:0000256" key="1">
    <source>
        <dbReference type="ARBA" id="ARBA00001917"/>
    </source>
</evidence>